<protein>
    <submittedName>
        <fullName evidence="1">Polyketide cyclase / dehydrase and lipid transport</fullName>
    </submittedName>
</protein>
<dbReference type="AlphaFoldDB" id="A0A521ABT6"/>
<dbReference type="EMBL" id="FXTB01000001">
    <property type="protein sequence ID" value="SMO32289.1"/>
    <property type="molecule type" value="Genomic_DNA"/>
</dbReference>
<reference evidence="1 2" key="1">
    <citation type="submission" date="2017-05" db="EMBL/GenBank/DDBJ databases">
        <authorList>
            <person name="Varghese N."/>
            <person name="Submissions S."/>
        </authorList>
    </citation>
    <scope>NUCLEOTIDE SEQUENCE [LARGE SCALE GENOMIC DNA]</scope>
    <source>
        <strain evidence="1 2">DSM 27040</strain>
    </source>
</reference>
<dbReference type="Pfam" id="PF10604">
    <property type="entry name" value="Polyketide_cyc2"/>
    <property type="match status" value="1"/>
</dbReference>
<dbReference type="InterPro" id="IPR019587">
    <property type="entry name" value="Polyketide_cyclase/dehydratase"/>
</dbReference>
<sequence length="147" mass="16518">MKPINSSAPVKAKKSIVIHADIERVWNILTHINKWSAWNADISISKMNGQIQVGQTFDWKTGGTTLHSNIHTCNPNTQFGWTGKVFGVYAIHNWILSETANGTKVTVEESMEGILAKLFRKSFQQTLENGMANWLESLKKECEKKTG</sequence>
<keyword evidence="2" id="KW-1185">Reference proteome</keyword>
<name>A0A521ABT6_SACCC</name>
<evidence type="ECO:0000313" key="2">
    <source>
        <dbReference type="Proteomes" id="UP000319040"/>
    </source>
</evidence>
<dbReference type="RefSeq" id="WP_142531445.1">
    <property type="nucleotide sequence ID" value="NZ_FXTB01000001.1"/>
</dbReference>
<dbReference type="Proteomes" id="UP000319040">
    <property type="component" value="Unassembled WGS sequence"/>
</dbReference>
<dbReference type="SUPFAM" id="SSF55961">
    <property type="entry name" value="Bet v1-like"/>
    <property type="match status" value="1"/>
</dbReference>
<gene>
    <name evidence="1" type="ORF">SAMN06265379_10118</name>
</gene>
<dbReference type="OrthoDB" id="9810827at2"/>
<evidence type="ECO:0000313" key="1">
    <source>
        <dbReference type="EMBL" id="SMO32289.1"/>
    </source>
</evidence>
<dbReference type="InterPro" id="IPR023393">
    <property type="entry name" value="START-like_dom_sf"/>
</dbReference>
<accession>A0A521ABT6</accession>
<proteinExistence type="predicted"/>
<dbReference type="Gene3D" id="3.30.530.20">
    <property type="match status" value="1"/>
</dbReference>
<organism evidence="1 2">
    <name type="scientific">Saccharicrinis carchari</name>
    <dbReference type="NCBI Taxonomy" id="1168039"/>
    <lineage>
        <taxon>Bacteria</taxon>
        <taxon>Pseudomonadati</taxon>
        <taxon>Bacteroidota</taxon>
        <taxon>Bacteroidia</taxon>
        <taxon>Marinilabiliales</taxon>
        <taxon>Marinilabiliaceae</taxon>
        <taxon>Saccharicrinis</taxon>
    </lineage>
</organism>